<dbReference type="AlphaFoldDB" id="A0AB73HB81"/>
<feature type="domain" description="HNH nuclease" evidence="5">
    <location>
        <begin position="21"/>
        <end position="77"/>
    </location>
</feature>
<dbReference type="EMBL" id="JAARXV010000005">
    <property type="protein sequence ID" value="MBC2142856.1"/>
    <property type="molecule type" value="Genomic_DNA"/>
</dbReference>
<dbReference type="GO" id="GO:0016787">
    <property type="term" value="F:hydrolase activity"/>
    <property type="evidence" value="ECO:0007669"/>
    <property type="project" value="UniProtKB-KW"/>
</dbReference>
<dbReference type="Pfam" id="PF01844">
    <property type="entry name" value="HNH"/>
    <property type="match status" value="1"/>
</dbReference>
<evidence type="ECO:0000313" key="6">
    <source>
        <dbReference type="EMBL" id="MBC2142856.1"/>
    </source>
</evidence>
<organism evidence="6 7">
    <name type="scientific">Listeria innocua</name>
    <dbReference type="NCBI Taxonomy" id="1642"/>
    <lineage>
        <taxon>Bacteria</taxon>
        <taxon>Bacillati</taxon>
        <taxon>Bacillota</taxon>
        <taxon>Bacilli</taxon>
        <taxon>Bacillales</taxon>
        <taxon>Listeriaceae</taxon>
        <taxon>Listeria</taxon>
    </lineage>
</organism>
<reference evidence="6 7" key="1">
    <citation type="submission" date="2020-03" db="EMBL/GenBank/DDBJ databases">
        <title>Soil Listeria distribution.</title>
        <authorList>
            <person name="Liao J."/>
            <person name="Wiedmann M."/>
        </authorList>
    </citation>
    <scope>NUCLEOTIDE SEQUENCE [LARGE SCALE GENOMIC DNA]</scope>
    <source>
        <strain evidence="6 7">FSL L7-0297</strain>
    </source>
</reference>
<evidence type="ECO:0000256" key="2">
    <source>
        <dbReference type="ARBA" id="ARBA00022801"/>
    </source>
</evidence>
<dbReference type="SMART" id="SM00507">
    <property type="entry name" value="HNHc"/>
    <property type="match status" value="1"/>
</dbReference>
<evidence type="ECO:0000256" key="3">
    <source>
        <dbReference type="ARBA" id="ARBA00038412"/>
    </source>
</evidence>
<dbReference type="CDD" id="cd00085">
    <property type="entry name" value="HNHc"/>
    <property type="match status" value="1"/>
</dbReference>
<keyword evidence="2" id="KW-0378">Hydrolase</keyword>
<name>A0AB73HB81_LISIO</name>
<dbReference type="GO" id="GO:0004519">
    <property type="term" value="F:endonuclease activity"/>
    <property type="evidence" value="ECO:0007669"/>
    <property type="project" value="UniProtKB-KW"/>
</dbReference>
<dbReference type="PANTHER" id="PTHR41286:SF1">
    <property type="entry name" value="HNH NUCLEASE YAJD-RELATED"/>
    <property type="match status" value="1"/>
</dbReference>
<accession>A0AB73HB81</accession>
<dbReference type="Proteomes" id="UP000552309">
    <property type="component" value="Unassembled WGS sequence"/>
</dbReference>
<dbReference type="GO" id="GO:0008270">
    <property type="term" value="F:zinc ion binding"/>
    <property type="evidence" value="ECO:0007669"/>
    <property type="project" value="InterPro"/>
</dbReference>
<proteinExistence type="inferred from homology"/>
<evidence type="ECO:0000313" key="7">
    <source>
        <dbReference type="Proteomes" id="UP000552309"/>
    </source>
</evidence>
<evidence type="ECO:0000256" key="1">
    <source>
        <dbReference type="ARBA" id="ARBA00022722"/>
    </source>
</evidence>
<comment type="similarity">
    <text evidence="3">Belongs to the HNH nuclease family.</text>
</comment>
<evidence type="ECO:0000259" key="5">
    <source>
        <dbReference type="SMART" id="SM00507"/>
    </source>
</evidence>
<dbReference type="GO" id="GO:0003676">
    <property type="term" value="F:nucleic acid binding"/>
    <property type="evidence" value="ECO:0007669"/>
    <property type="project" value="InterPro"/>
</dbReference>
<comment type="caution">
    <text evidence="6">The sequence shown here is derived from an EMBL/GenBank/DDBJ whole genome shotgun (WGS) entry which is preliminary data.</text>
</comment>
<keyword evidence="1" id="KW-0540">Nuclease</keyword>
<dbReference type="GO" id="GO:0005829">
    <property type="term" value="C:cytosol"/>
    <property type="evidence" value="ECO:0007669"/>
    <property type="project" value="TreeGrafter"/>
</dbReference>
<sequence length="103" mass="12054">MKMARERDDIDKLYKTGKWIALREVILKRDFYVCQSCKRRGVYSSGRVVHHVIEARNNINLFWNADNLEVVCDSCHAKIHSDKAKKKIKTKNSIVKFDATDEI</sequence>
<dbReference type="PANTHER" id="PTHR41286">
    <property type="entry name" value="HNH NUCLEASE YAJD-RELATED"/>
    <property type="match status" value="1"/>
</dbReference>
<evidence type="ECO:0000256" key="4">
    <source>
        <dbReference type="ARBA" id="ARBA00040194"/>
    </source>
</evidence>
<dbReference type="InterPro" id="IPR003615">
    <property type="entry name" value="HNH_nuc"/>
</dbReference>
<gene>
    <name evidence="6" type="ORF">HCA89_11080</name>
</gene>
<dbReference type="InterPro" id="IPR002711">
    <property type="entry name" value="HNH"/>
</dbReference>
<protein>
    <recommendedName>
        <fullName evidence="4">Putative HNH nuclease YajD</fullName>
    </recommendedName>
</protein>
<keyword evidence="6" id="KW-0255">Endonuclease</keyword>